<organism evidence="2 3">
    <name type="scientific">Acinetobacter defluvii</name>
    <dbReference type="NCBI Taxonomy" id="1871111"/>
    <lineage>
        <taxon>Bacteria</taxon>
        <taxon>Pseudomonadati</taxon>
        <taxon>Pseudomonadota</taxon>
        <taxon>Gammaproteobacteria</taxon>
        <taxon>Moraxellales</taxon>
        <taxon>Moraxellaceae</taxon>
        <taxon>Acinetobacter</taxon>
    </lineage>
</organism>
<reference evidence="2" key="1">
    <citation type="submission" date="2019-08" db="EMBL/GenBank/DDBJ databases">
        <title>The complete genome of Acinetobacter defluvii strain WCHAD010030.</title>
        <authorList>
            <person name="Hu Y."/>
            <person name="Qin J."/>
            <person name="Feng Y."/>
            <person name="Zong Z."/>
        </authorList>
    </citation>
    <scope>NUCLEOTIDE SEQUENCE</scope>
    <source>
        <strain evidence="2">WCHA30</strain>
    </source>
</reference>
<dbReference type="AlphaFoldDB" id="A0A2S2FG45"/>
<dbReference type="OrthoDB" id="6697078at2"/>
<dbReference type="Proteomes" id="UP000245977">
    <property type="component" value="Chromosome"/>
</dbReference>
<evidence type="ECO:0000313" key="3">
    <source>
        <dbReference type="Proteomes" id="UP000245977"/>
    </source>
</evidence>
<accession>A0A2S2FG45</accession>
<dbReference type="STRING" id="1871111.GCA_001704615_00495"/>
<gene>
    <name evidence="2" type="ORF">DJ533_15655</name>
</gene>
<dbReference type="EMBL" id="CP029397">
    <property type="protein sequence ID" value="AWL29899.1"/>
    <property type="molecule type" value="Genomic_DNA"/>
</dbReference>
<sequence>MKLKKWVIAGLLVQSVMANASDQLALHTVKKIYDMGKNLEKGNELIALYADQNLNRAIEVWNAAEYCIGYDVMWQSNDPPYHRKVTYTSLGNNQVKVSLAKVPYYDAASLTYKMSCVGNTCKIADIVDQFGSLKKNIAKECR</sequence>
<proteinExistence type="predicted"/>
<dbReference type="KEGG" id="adv:DJ533_15655"/>
<keyword evidence="1" id="KW-0732">Signal</keyword>
<evidence type="ECO:0000313" key="2">
    <source>
        <dbReference type="EMBL" id="AWL29899.1"/>
    </source>
</evidence>
<evidence type="ECO:0000256" key="1">
    <source>
        <dbReference type="SAM" id="SignalP"/>
    </source>
</evidence>
<protein>
    <submittedName>
        <fullName evidence="2">Uncharacterized protein</fullName>
    </submittedName>
</protein>
<feature type="chain" id="PRO_5015759409" evidence="1">
    <location>
        <begin position="21"/>
        <end position="142"/>
    </location>
</feature>
<keyword evidence="3" id="KW-1185">Reference proteome</keyword>
<feature type="signal peptide" evidence="1">
    <location>
        <begin position="1"/>
        <end position="20"/>
    </location>
</feature>
<dbReference type="RefSeq" id="WP_065994405.1">
    <property type="nucleotide sequence ID" value="NZ_CP029397.2"/>
</dbReference>
<name>A0A2S2FG45_9GAMM</name>